<dbReference type="STRING" id="310780.SAMN05216267_1001239"/>
<dbReference type="RefSeq" id="WP_245791121.1">
    <property type="nucleotide sequence ID" value="NZ_FODD01000001.1"/>
</dbReference>
<organism evidence="1 2">
    <name type="scientific">Actinacidiphila rubida</name>
    <dbReference type="NCBI Taxonomy" id="310780"/>
    <lineage>
        <taxon>Bacteria</taxon>
        <taxon>Bacillati</taxon>
        <taxon>Actinomycetota</taxon>
        <taxon>Actinomycetes</taxon>
        <taxon>Kitasatosporales</taxon>
        <taxon>Streptomycetaceae</taxon>
        <taxon>Actinacidiphila</taxon>
    </lineage>
</organism>
<name>A0A1H8DQN2_9ACTN</name>
<dbReference type="AlphaFoldDB" id="A0A1H8DQN2"/>
<dbReference type="EMBL" id="FODD01000001">
    <property type="protein sequence ID" value="SEN09475.1"/>
    <property type="molecule type" value="Genomic_DNA"/>
</dbReference>
<dbReference type="Proteomes" id="UP000181951">
    <property type="component" value="Unassembled WGS sequence"/>
</dbReference>
<evidence type="ECO:0000313" key="2">
    <source>
        <dbReference type="Proteomes" id="UP000181951"/>
    </source>
</evidence>
<keyword evidence="2" id="KW-1185">Reference proteome</keyword>
<reference evidence="1 2" key="1">
    <citation type="submission" date="2016-10" db="EMBL/GenBank/DDBJ databases">
        <authorList>
            <person name="de Groot N.N."/>
        </authorList>
    </citation>
    <scope>NUCLEOTIDE SEQUENCE [LARGE SCALE GENOMIC DNA]</scope>
    <source>
        <strain evidence="1 2">CGMCC 4.2026</strain>
    </source>
</reference>
<accession>A0A1H8DQN2</accession>
<gene>
    <name evidence="1" type="ORF">SAMN05216267_1001239</name>
</gene>
<sequence>MRAPVRIADAGAVRLLRPGSCVDVLAAFRVVASGARVVDVPADPDPDLASALTAGRDGVGSGTGGALVVLSVPRGVAAAISGAAASSPLAVTLC</sequence>
<protein>
    <submittedName>
        <fullName evidence="1">Uncharacterized protein</fullName>
    </submittedName>
</protein>
<proteinExistence type="predicted"/>
<evidence type="ECO:0000313" key="1">
    <source>
        <dbReference type="EMBL" id="SEN09475.1"/>
    </source>
</evidence>